<organism evidence="1 3">
    <name type="scientific">Plasmodiophora brassicae</name>
    <name type="common">Clubroot disease agent</name>
    <dbReference type="NCBI Taxonomy" id="37360"/>
    <lineage>
        <taxon>Eukaryota</taxon>
        <taxon>Sar</taxon>
        <taxon>Rhizaria</taxon>
        <taxon>Endomyxa</taxon>
        <taxon>Phytomyxea</taxon>
        <taxon>Plasmodiophorida</taxon>
        <taxon>Plasmodiophoridae</taxon>
        <taxon>Plasmodiophora</taxon>
    </lineage>
</organism>
<keyword evidence="2" id="KW-0496">Mitochondrion</keyword>
<reference evidence="1 3" key="1">
    <citation type="submission" date="2015-02" db="EMBL/GenBank/DDBJ databases">
        <authorList>
            <person name="Chooi Y.-H."/>
        </authorList>
    </citation>
    <scope>NUCLEOTIDE SEQUENCE [LARGE SCALE GENOMIC DNA]</scope>
    <source>
        <strain evidence="1">E3</strain>
    </source>
</reference>
<geneLocation type="mitochondrion" evidence="2"/>
<dbReference type="Proteomes" id="UP000290189">
    <property type="component" value="Unassembled WGS sequence"/>
</dbReference>
<dbReference type="EMBL" id="OVEO01000006">
    <property type="protein sequence ID" value="SPQ96561.1"/>
    <property type="molecule type" value="Genomic_DNA"/>
</dbReference>
<evidence type="ECO:0000313" key="1">
    <source>
        <dbReference type="EMBL" id="CEP01870.1"/>
    </source>
</evidence>
<sequence>MSTRWLAITVVATSIIQLATLAVFFQGPRSPRDSSTISTAPPSADDERALPHVKRWRYQHRMKVVAFTLYGNRDMDMRGALENAISVPLMFLGWQARFYVDNTVSREHVAQLENAGAQVIHVDDSMASWGESRRMWRFMALADPDVEYVMIRDSDSRVSAREVAAVNEWLQSNATFHIMRDHPYHSVPILGGMWGAYVPGANRYLDVGQSVLDWVKETGHFAGKSNDQEWLRHRLWPYARWDCVDQDAFACGTYNDLSKTFPLVRSSMCEYVGFVDETDYSPHCQYHVNGHAAFDGVESPPHCRLRPEYTFG</sequence>
<gene>
    <name evidence="1" type="ORF">PBRA_008813</name>
    <name evidence="2" type="ORF">PLBR_LOCUS3776</name>
</gene>
<dbReference type="Proteomes" id="UP000039324">
    <property type="component" value="Unassembled WGS sequence"/>
</dbReference>
<reference evidence="2 4" key="2">
    <citation type="submission" date="2018-03" db="EMBL/GenBank/DDBJ databases">
        <authorList>
            <person name="Fogelqvist J."/>
        </authorList>
    </citation>
    <scope>NUCLEOTIDE SEQUENCE [LARGE SCALE GENOMIC DNA]</scope>
</reference>
<dbReference type="OMA" id="SCETWAR"/>
<name>A0A0G4J2T2_PLABS</name>
<proteinExistence type="predicted"/>
<evidence type="ECO:0000313" key="2">
    <source>
        <dbReference type="EMBL" id="SPQ96561.1"/>
    </source>
</evidence>
<accession>A0A0G4J2T2</accession>
<dbReference type="STRING" id="37360.A0A0G4J2T2"/>
<evidence type="ECO:0000313" key="3">
    <source>
        <dbReference type="Proteomes" id="UP000039324"/>
    </source>
</evidence>
<dbReference type="EMBL" id="CDSF01000120">
    <property type="protein sequence ID" value="CEP01870.1"/>
    <property type="molecule type" value="Genomic_DNA"/>
</dbReference>
<evidence type="ECO:0000313" key="4">
    <source>
        <dbReference type="Proteomes" id="UP000290189"/>
    </source>
</evidence>
<dbReference type="OrthoDB" id="204305at2759"/>
<dbReference type="AlphaFoldDB" id="A0A0G4J2T2"/>
<evidence type="ECO:0008006" key="5">
    <source>
        <dbReference type="Google" id="ProtNLM"/>
    </source>
</evidence>
<protein>
    <recommendedName>
        <fullName evidence="5">Hexosyltransferase</fullName>
    </recommendedName>
</protein>
<keyword evidence="3" id="KW-1185">Reference proteome</keyword>